<dbReference type="GO" id="GO:0016887">
    <property type="term" value="F:ATP hydrolysis activity"/>
    <property type="evidence" value="ECO:0007669"/>
    <property type="project" value="InterPro"/>
</dbReference>
<comment type="subcellular location">
    <subcellularLocation>
        <location evidence="1">Cell inner membrane</location>
        <topology evidence="1">Peripheral membrane protein</topology>
    </subcellularLocation>
</comment>
<evidence type="ECO:0000256" key="9">
    <source>
        <dbReference type="ARBA" id="ARBA00023136"/>
    </source>
</evidence>
<dbReference type="InterPro" id="IPR003439">
    <property type="entry name" value="ABC_transporter-like_ATP-bd"/>
</dbReference>
<evidence type="ECO:0000259" key="10">
    <source>
        <dbReference type="PROSITE" id="PS50893"/>
    </source>
</evidence>
<evidence type="ECO:0000256" key="1">
    <source>
        <dbReference type="ARBA" id="ARBA00004417"/>
    </source>
</evidence>
<evidence type="ECO:0000256" key="8">
    <source>
        <dbReference type="ARBA" id="ARBA00022967"/>
    </source>
</evidence>
<comment type="similarity">
    <text evidence="2">Belongs to the ABC transporter superfamily.</text>
</comment>
<dbReference type="Proteomes" id="UP000525987">
    <property type="component" value="Unassembled WGS sequence"/>
</dbReference>
<evidence type="ECO:0000256" key="3">
    <source>
        <dbReference type="ARBA" id="ARBA00022448"/>
    </source>
</evidence>
<dbReference type="Pfam" id="PF00005">
    <property type="entry name" value="ABC_tran"/>
    <property type="match status" value="1"/>
</dbReference>
<dbReference type="GO" id="GO:0005886">
    <property type="term" value="C:plasma membrane"/>
    <property type="evidence" value="ECO:0007669"/>
    <property type="project" value="UniProtKB-SubCell"/>
</dbReference>
<evidence type="ECO:0000256" key="7">
    <source>
        <dbReference type="ARBA" id="ARBA00022840"/>
    </source>
</evidence>
<evidence type="ECO:0000313" key="12">
    <source>
        <dbReference type="Proteomes" id="UP000525987"/>
    </source>
</evidence>
<keyword evidence="6" id="KW-0547">Nucleotide-binding</keyword>
<accession>A0A7W5BUC4</accession>
<dbReference type="PROSITE" id="PS50893">
    <property type="entry name" value="ABC_TRANSPORTER_2"/>
    <property type="match status" value="1"/>
</dbReference>
<dbReference type="SMART" id="SM00382">
    <property type="entry name" value="AAA"/>
    <property type="match status" value="1"/>
</dbReference>
<dbReference type="InterPro" id="IPR003593">
    <property type="entry name" value="AAA+_ATPase"/>
</dbReference>
<keyword evidence="12" id="KW-1185">Reference proteome</keyword>
<reference evidence="11 12" key="1">
    <citation type="submission" date="2020-08" db="EMBL/GenBank/DDBJ databases">
        <title>Genomic Encyclopedia of Type Strains, Phase III (KMG-III): the genomes of soil and plant-associated and newly described type strains.</title>
        <authorList>
            <person name="Whitman W."/>
        </authorList>
    </citation>
    <scope>NUCLEOTIDE SEQUENCE [LARGE SCALE GENOMIC DNA]</scope>
    <source>
        <strain evidence="11 12">CECT 5995</strain>
    </source>
</reference>
<evidence type="ECO:0000256" key="5">
    <source>
        <dbReference type="ARBA" id="ARBA00022519"/>
    </source>
</evidence>
<keyword evidence="3" id="KW-0813">Transport</keyword>
<proteinExistence type="inferred from homology"/>
<keyword evidence="7 11" id="KW-0067">ATP-binding</keyword>
<keyword evidence="5" id="KW-0997">Cell inner membrane</keyword>
<dbReference type="PANTHER" id="PTHR43297">
    <property type="entry name" value="OLIGOPEPTIDE TRANSPORT ATP-BINDING PROTEIN APPD"/>
    <property type="match status" value="1"/>
</dbReference>
<gene>
    <name evidence="11" type="ORF">FHR96_000116</name>
</gene>
<dbReference type="CDD" id="cd03257">
    <property type="entry name" value="ABC_NikE_OppD_transporters"/>
    <property type="match status" value="1"/>
</dbReference>
<dbReference type="AlphaFoldDB" id="A0A7W5BUC4"/>
<keyword evidence="8" id="KW-1278">Translocase</keyword>
<organism evidence="11 12">
    <name type="scientific">Halomonas organivorans</name>
    <dbReference type="NCBI Taxonomy" id="257772"/>
    <lineage>
        <taxon>Bacteria</taxon>
        <taxon>Pseudomonadati</taxon>
        <taxon>Pseudomonadota</taxon>
        <taxon>Gammaproteobacteria</taxon>
        <taxon>Oceanospirillales</taxon>
        <taxon>Halomonadaceae</taxon>
        <taxon>Halomonas</taxon>
    </lineage>
</organism>
<name>A0A7W5BUC4_9GAMM</name>
<dbReference type="Gene3D" id="3.40.50.300">
    <property type="entry name" value="P-loop containing nucleotide triphosphate hydrolases"/>
    <property type="match status" value="1"/>
</dbReference>
<evidence type="ECO:0000313" key="11">
    <source>
        <dbReference type="EMBL" id="MBB3139270.1"/>
    </source>
</evidence>
<dbReference type="PANTHER" id="PTHR43297:SF14">
    <property type="entry name" value="ATPASE AAA-TYPE CORE DOMAIN-CONTAINING PROTEIN"/>
    <property type="match status" value="1"/>
</dbReference>
<feature type="domain" description="ABC transporter" evidence="10">
    <location>
        <begin position="3"/>
        <end position="240"/>
    </location>
</feature>
<protein>
    <submittedName>
        <fullName evidence="11">Peptide/nickel transport system ATP-binding protein</fullName>
    </submittedName>
</protein>
<dbReference type="PROSITE" id="PS00211">
    <property type="entry name" value="ABC_TRANSPORTER_1"/>
    <property type="match status" value="1"/>
</dbReference>
<keyword evidence="9" id="KW-0472">Membrane</keyword>
<evidence type="ECO:0000256" key="6">
    <source>
        <dbReference type="ARBA" id="ARBA00022741"/>
    </source>
</evidence>
<dbReference type="SUPFAM" id="SSF52540">
    <property type="entry name" value="P-loop containing nucleoside triphosphate hydrolases"/>
    <property type="match status" value="1"/>
</dbReference>
<keyword evidence="4" id="KW-1003">Cell membrane</keyword>
<dbReference type="InterPro" id="IPR050388">
    <property type="entry name" value="ABC_Ni/Peptide_Import"/>
</dbReference>
<evidence type="ECO:0000256" key="2">
    <source>
        <dbReference type="ARBA" id="ARBA00005417"/>
    </source>
</evidence>
<comment type="caution">
    <text evidence="11">The sequence shown here is derived from an EMBL/GenBank/DDBJ whole genome shotgun (WGS) entry which is preliminary data.</text>
</comment>
<dbReference type="InterPro" id="IPR017871">
    <property type="entry name" value="ABC_transporter-like_CS"/>
</dbReference>
<dbReference type="GO" id="GO:0005524">
    <property type="term" value="F:ATP binding"/>
    <property type="evidence" value="ECO:0007669"/>
    <property type="project" value="UniProtKB-KW"/>
</dbReference>
<dbReference type="InterPro" id="IPR027417">
    <property type="entry name" value="P-loop_NTPase"/>
</dbReference>
<dbReference type="EMBL" id="JACHXM010000001">
    <property type="protein sequence ID" value="MBB3139270.1"/>
    <property type="molecule type" value="Genomic_DNA"/>
</dbReference>
<sequence>MSVRLGGQDVVDGLSFQLQPGERVCLLGPSGSGKSLTAKAILGLLPPGSSVGGGIRINGIDVGRMRATRRPSTARAGMVFQDTQAALNPLVSVGTQLREPFLRAHGMSRREAERAVVDLLARMRISAPERVVRRSSAELSGGQRQRVCLALALACKPALIVADEPTTALDVLSQDEVLTLLSDATGTAGTPSLLFISHDMHAAARLCERAVIIDDGRLVESGALANIIKAPGHRFSRELLAALRHGAGPGAYRVSPVCEVTG</sequence>
<evidence type="ECO:0000256" key="4">
    <source>
        <dbReference type="ARBA" id="ARBA00022475"/>
    </source>
</evidence>